<evidence type="ECO:0000313" key="3">
    <source>
        <dbReference type="Proteomes" id="UP000280296"/>
    </source>
</evidence>
<dbReference type="EMBL" id="RYZH01000070">
    <property type="protein sequence ID" value="RUL82549.1"/>
    <property type="molecule type" value="Genomic_DNA"/>
</dbReference>
<sequence length="88" mass="9581">MYRPSGGSPKDRCVTRQPHRSVQPRTGSRSCRATTSGDGASRKGPPRRADLIPLPCSCTAAHESPKTTKLYDRTSDAITLDEVERIAI</sequence>
<feature type="compositionally biased region" description="Polar residues" evidence="1">
    <location>
        <begin position="23"/>
        <end position="38"/>
    </location>
</feature>
<dbReference type="AlphaFoldDB" id="A0A432MDG6"/>
<evidence type="ECO:0000313" key="2">
    <source>
        <dbReference type="EMBL" id="RUL82549.1"/>
    </source>
</evidence>
<feature type="region of interest" description="Disordered" evidence="1">
    <location>
        <begin position="1"/>
        <end position="58"/>
    </location>
</feature>
<proteinExistence type="predicted"/>
<organism evidence="2 3">
    <name type="scientific">Tautonia sociabilis</name>
    <dbReference type="NCBI Taxonomy" id="2080755"/>
    <lineage>
        <taxon>Bacteria</taxon>
        <taxon>Pseudomonadati</taxon>
        <taxon>Planctomycetota</taxon>
        <taxon>Planctomycetia</taxon>
        <taxon>Isosphaerales</taxon>
        <taxon>Isosphaeraceae</taxon>
        <taxon>Tautonia</taxon>
    </lineage>
</organism>
<accession>A0A432MDG6</accession>
<reference evidence="2 3" key="1">
    <citation type="submission" date="2018-12" db="EMBL/GenBank/DDBJ databases">
        <authorList>
            <person name="Toschakov S.V."/>
        </authorList>
    </citation>
    <scope>NUCLEOTIDE SEQUENCE [LARGE SCALE GENOMIC DNA]</scope>
    <source>
        <strain evidence="2 3">GM2012</strain>
    </source>
</reference>
<name>A0A432MDG6_9BACT</name>
<evidence type="ECO:0000256" key="1">
    <source>
        <dbReference type="SAM" id="MobiDB-lite"/>
    </source>
</evidence>
<protein>
    <submittedName>
        <fullName evidence="2">Uncharacterized protein</fullName>
    </submittedName>
</protein>
<gene>
    <name evidence="2" type="ORF">TsocGM_23440</name>
</gene>
<dbReference type="Proteomes" id="UP000280296">
    <property type="component" value="Unassembled WGS sequence"/>
</dbReference>
<comment type="caution">
    <text evidence="2">The sequence shown here is derived from an EMBL/GenBank/DDBJ whole genome shotgun (WGS) entry which is preliminary data.</text>
</comment>
<reference evidence="2 3" key="2">
    <citation type="submission" date="2019-01" db="EMBL/GenBank/DDBJ databases">
        <title>Tautonia sociabilis, a novel thermotolerant planctomycete of Isosphaeraceae family, isolated from a 4000 m deep subterranean habitat.</title>
        <authorList>
            <person name="Kovaleva O.L."/>
            <person name="Elcheninov A.G."/>
            <person name="Van Heerden E."/>
            <person name="Toshchakov S.V."/>
            <person name="Novikov A."/>
            <person name="Bonch-Osmolovskaya E.A."/>
            <person name="Kublanov I.V."/>
        </authorList>
    </citation>
    <scope>NUCLEOTIDE SEQUENCE [LARGE SCALE GENOMIC DNA]</scope>
    <source>
        <strain evidence="2 3">GM2012</strain>
    </source>
</reference>
<keyword evidence="3" id="KW-1185">Reference proteome</keyword>